<protein>
    <submittedName>
        <fullName evidence="1">Uncharacterized protein</fullName>
    </submittedName>
</protein>
<gene>
    <name evidence="1" type="ORF">METZ01_LOCUS512598</name>
</gene>
<reference evidence="1" key="1">
    <citation type="submission" date="2018-05" db="EMBL/GenBank/DDBJ databases">
        <authorList>
            <person name="Lanie J.A."/>
            <person name="Ng W.-L."/>
            <person name="Kazmierczak K.M."/>
            <person name="Andrzejewski T.M."/>
            <person name="Davidsen T.M."/>
            <person name="Wayne K.J."/>
            <person name="Tettelin H."/>
            <person name="Glass J.I."/>
            <person name="Rusch D."/>
            <person name="Podicherti R."/>
            <person name="Tsui H.-C.T."/>
            <person name="Winkler M.E."/>
        </authorList>
    </citation>
    <scope>NUCLEOTIDE SEQUENCE</scope>
</reference>
<proteinExistence type="predicted"/>
<sequence>MAAADFSVTKFKAGLKQGGARPSLFKVIFDYPSGIPDPPTKASFLVKATTIPASTIGSYDVFYHGKAIHVAGDRSFDTWDTTIINDEDFGIRNTLETWMAGISNHSLNT</sequence>
<name>A0A383ET51_9ZZZZ</name>
<dbReference type="AlphaFoldDB" id="A0A383ET51"/>
<evidence type="ECO:0000313" key="1">
    <source>
        <dbReference type="EMBL" id="SVE59744.1"/>
    </source>
</evidence>
<organism evidence="1">
    <name type="scientific">marine metagenome</name>
    <dbReference type="NCBI Taxonomy" id="408172"/>
    <lineage>
        <taxon>unclassified sequences</taxon>
        <taxon>metagenomes</taxon>
        <taxon>ecological metagenomes</taxon>
    </lineage>
</organism>
<accession>A0A383ET51</accession>
<dbReference type="EMBL" id="UINC01228440">
    <property type="protein sequence ID" value="SVE59744.1"/>
    <property type="molecule type" value="Genomic_DNA"/>
</dbReference>
<feature type="non-terminal residue" evidence="1">
    <location>
        <position position="109"/>
    </location>
</feature>